<evidence type="ECO:0000256" key="1">
    <source>
        <dbReference type="SAM" id="MobiDB-lite"/>
    </source>
</evidence>
<gene>
    <name evidence="6" type="ORF">J4H85_07890</name>
</gene>
<organism evidence="6 7">
    <name type="scientific">Leucobacter tardus</name>
    <dbReference type="NCBI Taxonomy" id="501483"/>
    <lineage>
        <taxon>Bacteria</taxon>
        <taxon>Bacillati</taxon>
        <taxon>Actinomycetota</taxon>
        <taxon>Actinomycetes</taxon>
        <taxon>Micrococcales</taxon>
        <taxon>Microbacteriaceae</taxon>
        <taxon>Leucobacter</taxon>
    </lineage>
</organism>
<dbReference type="EMBL" id="JAGFBF010000005">
    <property type="protein sequence ID" value="MBO2989914.1"/>
    <property type="molecule type" value="Genomic_DNA"/>
</dbReference>
<keyword evidence="7" id="KW-1185">Reference proteome</keyword>
<keyword evidence="3" id="KW-0732">Signal</keyword>
<evidence type="ECO:0000259" key="4">
    <source>
        <dbReference type="Pfam" id="PF09972"/>
    </source>
</evidence>
<evidence type="ECO:0000256" key="2">
    <source>
        <dbReference type="SAM" id="Phobius"/>
    </source>
</evidence>
<keyword evidence="2" id="KW-0472">Membrane</keyword>
<keyword evidence="2" id="KW-0812">Transmembrane</keyword>
<feature type="compositionally biased region" description="Gly residues" evidence="1">
    <location>
        <begin position="589"/>
        <end position="608"/>
    </location>
</feature>
<evidence type="ECO:0000256" key="3">
    <source>
        <dbReference type="SAM" id="SignalP"/>
    </source>
</evidence>
<feature type="signal peptide" evidence="3">
    <location>
        <begin position="1"/>
        <end position="33"/>
    </location>
</feature>
<proteinExistence type="predicted"/>
<sequence>MMRIRRILRPLVVGAAITVAVAPLLVAVTPAAANVEDFTYDGWDVEYELSLDPDGRAVAHVTERLTAQFPSDDQNKGIVRSLPRDYQGSSTDPRDFSVTDENGDAVPFDIESGTDETNNAPYVAVLTGDDDYVHGRQTYVIEYTLSDVVLARDDGAADEFSWDLAPSARQQPVSSFSAEIAFAPELAEHLNGNARCYAGAAGSTQECAITESDGTVTVGSIPLDAAAGVTVAIGLDAGTVVQPSQRVPNVAFDVAPIIVAAGAVGAAIAGTTAAGVMARRHRNNGRGTIVPQYEVPASLPPILASTILASTKDPIAGQMVHLAVNDVARFEEAPNAKRKKRSAQLALRLVDVDRSGDPLDRLSVSTLFSSTARGALLDLSQRNESLAKRIPQLKSSAATAGLDRGYFTKERSRVGRVLGWVALGIVAVLAVLVTLGFIFRGANAGTVLGLVGGILALAFAAPAMMQHRVHTRSGAETREYLEGVKMFITVAEAERIRMLQSYAGAERVGDGTVNVIRLYERLLPYAMLFGLEKEWGTVLEDWYRTHPDTPVAWYPFLAGHAIGNVGGAVSDVVSSISTSVSYSSSNAGGSTGGGAVGGGGGGGAAGGR</sequence>
<keyword evidence="2" id="KW-1133">Transmembrane helix</keyword>
<feature type="region of interest" description="Disordered" evidence="1">
    <location>
        <begin position="585"/>
        <end position="608"/>
    </location>
</feature>
<name>A0A939QJJ2_9MICO</name>
<evidence type="ECO:0000313" key="7">
    <source>
        <dbReference type="Proteomes" id="UP000668403"/>
    </source>
</evidence>
<dbReference type="InterPro" id="IPR018702">
    <property type="entry name" value="DUF2207"/>
</dbReference>
<comment type="caution">
    <text evidence="6">The sequence shown here is derived from an EMBL/GenBank/DDBJ whole genome shotgun (WGS) entry which is preliminary data.</text>
</comment>
<dbReference type="Proteomes" id="UP000668403">
    <property type="component" value="Unassembled WGS sequence"/>
</dbReference>
<protein>
    <submittedName>
        <fullName evidence="6">DUF2207 domain-containing protein</fullName>
    </submittedName>
</protein>
<evidence type="ECO:0000259" key="5">
    <source>
        <dbReference type="Pfam" id="PF20990"/>
    </source>
</evidence>
<dbReference type="RefSeq" id="WP_208238511.1">
    <property type="nucleotide sequence ID" value="NZ_BAAAQU010000002.1"/>
</dbReference>
<dbReference type="InterPro" id="IPR048389">
    <property type="entry name" value="YciQ-like_C"/>
</dbReference>
<evidence type="ECO:0000313" key="6">
    <source>
        <dbReference type="EMBL" id="MBO2989914.1"/>
    </source>
</evidence>
<feature type="transmembrane region" description="Helical" evidence="2">
    <location>
        <begin position="254"/>
        <end position="276"/>
    </location>
</feature>
<feature type="transmembrane region" description="Helical" evidence="2">
    <location>
        <begin position="445"/>
        <end position="465"/>
    </location>
</feature>
<feature type="domain" description="DUF2207" evidence="4">
    <location>
        <begin position="45"/>
        <end position="233"/>
    </location>
</feature>
<dbReference type="Pfam" id="PF20990">
    <property type="entry name" value="DUF2207_C"/>
    <property type="match status" value="1"/>
</dbReference>
<dbReference type="AlphaFoldDB" id="A0A939QJJ2"/>
<feature type="chain" id="PRO_5036737917" evidence="3">
    <location>
        <begin position="34"/>
        <end position="608"/>
    </location>
</feature>
<feature type="region of interest" description="Disordered" evidence="1">
    <location>
        <begin position="72"/>
        <end position="101"/>
    </location>
</feature>
<feature type="transmembrane region" description="Helical" evidence="2">
    <location>
        <begin position="417"/>
        <end position="439"/>
    </location>
</feature>
<accession>A0A939QJJ2</accession>
<reference evidence="6" key="1">
    <citation type="submission" date="2021-03" db="EMBL/GenBank/DDBJ databases">
        <title>Leucobacter chromiisoli sp. nov., isolated from chromium-containing soil of chemical plant.</title>
        <authorList>
            <person name="Xu Z."/>
        </authorList>
    </citation>
    <scope>NUCLEOTIDE SEQUENCE</scope>
    <source>
        <strain evidence="6">K 70/01</strain>
    </source>
</reference>
<dbReference type="Pfam" id="PF09972">
    <property type="entry name" value="DUF2207"/>
    <property type="match status" value="1"/>
</dbReference>
<feature type="domain" description="Predicted membrane protein YciQ-like C-terminal" evidence="5">
    <location>
        <begin position="292"/>
        <end position="536"/>
    </location>
</feature>